<organism evidence="5 6">
    <name type="scientific">Clostridium simiarum</name>
    <dbReference type="NCBI Taxonomy" id="2841506"/>
    <lineage>
        <taxon>Bacteria</taxon>
        <taxon>Bacillati</taxon>
        <taxon>Bacillota</taxon>
        <taxon>Clostridia</taxon>
        <taxon>Eubacteriales</taxon>
        <taxon>Clostridiaceae</taxon>
        <taxon>Clostridium</taxon>
    </lineage>
</organism>
<proteinExistence type="predicted"/>
<dbReference type="InterPro" id="IPR001845">
    <property type="entry name" value="HTH_ArsR_DNA-bd_dom"/>
</dbReference>
<name>A0ABS6EZ64_9CLOT</name>
<evidence type="ECO:0000256" key="2">
    <source>
        <dbReference type="ARBA" id="ARBA00023125"/>
    </source>
</evidence>
<dbReference type="CDD" id="cd00090">
    <property type="entry name" value="HTH_ARSR"/>
    <property type="match status" value="1"/>
</dbReference>
<feature type="domain" description="HTH arsR-type" evidence="4">
    <location>
        <begin position="1"/>
        <end position="92"/>
    </location>
</feature>
<comment type="caution">
    <text evidence="5">The sequence shown here is derived from an EMBL/GenBank/DDBJ whole genome shotgun (WGS) entry which is preliminary data.</text>
</comment>
<evidence type="ECO:0000313" key="6">
    <source>
        <dbReference type="Proteomes" id="UP000736583"/>
    </source>
</evidence>
<dbReference type="Pfam" id="PF01022">
    <property type="entry name" value="HTH_5"/>
    <property type="match status" value="1"/>
</dbReference>
<evidence type="ECO:0000256" key="3">
    <source>
        <dbReference type="ARBA" id="ARBA00023163"/>
    </source>
</evidence>
<dbReference type="Proteomes" id="UP000736583">
    <property type="component" value="Unassembled WGS sequence"/>
</dbReference>
<sequence length="185" mass="22069">MEKLDPISLFKCLSDKSRLLIINNLLKEPMYVELLSERLALAPSTVSFHLKKLEEAGIVYSKKEQYYVVYSVNKKIFKISLEELIKSDISNKNIEKEREEQYRKKVIEAFFEYGSLKSIPVQQKKKRIVLEEIAKKFEENMQYTEREVNIIIADYHEDFCTIRRDMVAEKLLERENGIYKLVRKY</sequence>
<dbReference type="Pfam" id="PF09860">
    <property type="entry name" value="DUF2087"/>
    <property type="match status" value="1"/>
</dbReference>
<dbReference type="PANTHER" id="PTHR33154">
    <property type="entry name" value="TRANSCRIPTIONAL REGULATOR, ARSR FAMILY"/>
    <property type="match status" value="1"/>
</dbReference>
<dbReference type="SMART" id="SM00418">
    <property type="entry name" value="HTH_ARSR"/>
    <property type="match status" value="1"/>
</dbReference>
<keyword evidence="6" id="KW-1185">Reference proteome</keyword>
<evidence type="ECO:0000256" key="1">
    <source>
        <dbReference type="ARBA" id="ARBA00023015"/>
    </source>
</evidence>
<dbReference type="InterPro" id="IPR018656">
    <property type="entry name" value="DUF2087"/>
</dbReference>
<keyword evidence="3" id="KW-0804">Transcription</keyword>
<protein>
    <submittedName>
        <fullName evidence="5">Metalloregulator ArsR/SmtB family transcription factor</fullName>
    </submittedName>
</protein>
<dbReference type="RefSeq" id="WP_216456478.1">
    <property type="nucleotide sequence ID" value="NZ_JAHLQL010000001.1"/>
</dbReference>
<dbReference type="NCBIfam" id="NF033788">
    <property type="entry name" value="HTH_metalloreg"/>
    <property type="match status" value="1"/>
</dbReference>
<accession>A0ABS6EZ64</accession>
<reference evidence="5 6" key="1">
    <citation type="submission" date="2021-06" db="EMBL/GenBank/DDBJ databases">
        <authorList>
            <person name="Sun Q."/>
            <person name="Li D."/>
        </authorList>
    </citation>
    <scope>NUCLEOTIDE SEQUENCE [LARGE SCALE GENOMIC DNA]</scope>
    <source>
        <strain evidence="5 6">MSJ-4</strain>
    </source>
</reference>
<evidence type="ECO:0000259" key="4">
    <source>
        <dbReference type="PROSITE" id="PS50987"/>
    </source>
</evidence>
<dbReference type="EMBL" id="JAHLQL010000001">
    <property type="protein sequence ID" value="MBU5591524.1"/>
    <property type="molecule type" value="Genomic_DNA"/>
</dbReference>
<dbReference type="PANTHER" id="PTHR33154:SF35">
    <property type="entry name" value="TRANSCRIPTIONAL REGULATOR, ARSR FAMILY"/>
    <property type="match status" value="1"/>
</dbReference>
<dbReference type="InterPro" id="IPR011991">
    <property type="entry name" value="ArsR-like_HTH"/>
</dbReference>
<dbReference type="InterPro" id="IPR051081">
    <property type="entry name" value="HTH_MetalResp_TranReg"/>
</dbReference>
<gene>
    <name evidence="5" type="ORF">KQI89_07085</name>
</gene>
<keyword evidence="1" id="KW-0805">Transcription regulation</keyword>
<dbReference type="PROSITE" id="PS50987">
    <property type="entry name" value="HTH_ARSR_2"/>
    <property type="match status" value="1"/>
</dbReference>
<keyword evidence="2" id="KW-0238">DNA-binding</keyword>
<evidence type="ECO:0000313" key="5">
    <source>
        <dbReference type="EMBL" id="MBU5591524.1"/>
    </source>
</evidence>